<dbReference type="InterPro" id="IPR045351">
    <property type="entry name" value="DUF6531"/>
</dbReference>
<dbReference type="Pfam" id="PF03527">
    <property type="entry name" value="RHS"/>
    <property type="match status" value="1"/>
</dbReference>
<dbReference type="InterPro" id="IPR056823">
    <property type="entry name" value="TEN-like_YD-shell"/>
</dbReference>
<dbReference type="Pfam" id="PF25023">
    <property type="entry name" value="TEN_YD-shell"/>
    <property type="match status" value="2"/>
</dbReference>
<name>A0AAQ0WLG1_ACIBA</name>
<dbReference type="Pfam" id="PF20148">
    <property type="entry name" value="DUF6531"/>
    <property type="match status" value="1"/>
</dbReference>
<organism evidence="6 7">
    <name type="scientific">Acinetobacter baumannii</name>
    <dbReference type="NCBI Taxonomy" id="470"/>
    <lineage>
        <taxon>Bacteria</taxon>
        <taxon>Pseudomonadati</taxon>
        <taxon>Pseudomonadota</taxon>
        <taxon>Gammaproteobacteria</taxon>
        <taxon>Moraxellales</taxon>
        <taxon>Moraxellaceae</taxon>
        <taxon>Acinetobacter</taxon>
        <taxon>Acinetobacter calcoaceticus/baumannii complex</taxon>
    </lineage>
</organism>
<feature type="compositionally biased region" description="Polar residues" evidence="2">
    <location>
        <begin position="343"/>
        <end position="352"/>
    </location>
</feature>
<dbReference type="InterPro" id="IPR050708">
    <property type="entry name" value="T6SS_VgrG/RHS"/>
</dbReference>
<feature type="domain" description="Teneurin-like YD-shell" evidence="5">
    <location>
        <begin position="672"/>
        <end position="808"/>
    </location>
</feature>
<proteinExistence type="predicted"/>
<dbReference type="Proteomes" id="UP000268239">
    <property type="component" value="Unassembled WGS sequence"/>
</dbReference>
<feature type="domain" description="DUF6531" evidence="4">
    <location>
        <begin position="376"/>
        <end position="433"/>
    </location>
</feature>
<evidence type="ECO:0000259" key="4">
    <source>
        <dbReference type="Pfam" id="PF20148"/>
    </source>
</evidence>
<keyword evidence="1" id="KW-0677">Repeat</keyword>
<evidence type="ECO:0000313" key="6">
    <source>
        <dbReference type="EMBL" id="RTQ73525.1"/>
    </source>
</evidence>
<dbReference type="NCBIfam" id="TIGR03696">
    <property type="entry name" value="Rhs_assc_core"/>
    <property type="match status" value="1"/>
</dbReference>
<feature type="domain" description="Teneurin-like YD-shell" evidence="5">
    <location>
        <begin position="1126"/>
        <end position="1353"/>
    </location>
</feature>
<evidence type="ECO:0000256" key="2">
    <source>
        <dbReference type="SAM" id="MobiDB-lite"/>
    </source>
</evidence>
<dbReference type="Gene3D" id="2.180.10.10">
    <property type="entry name" value="RHS repeat-associated core"/>
    <property type="match status" value="3"/>
</dbReference>
<protein>
    <submittedName>
        <fullName evidence="6">RHS repeat protein</fullName>
    </submittedName>
</protein>
<feature type="region of interest" description="Disordered" evidence="2">
    <location>
        <begin position="321"/>
        <end position="371"/>
    </location>
</feature>
<dbReference type="PANTHER" id="PTHR32305:SF15">
    <property type="entry name" value="PROTEIN RHSA-RELATED"/>
    <property type="match status" value="1"/>
</dbReference>
<dbReference type="EMBL" id="RXLU01000097">
    <property type="protein sequence ID" value="RTQ73525.1"/>
    <property type="molecule type" value="Genomic_DNA"/>
</dbReference>
<evidence type="ECO:0000313" key="7">
    <source>
        <dbReference type="Proteomes" id="UP000268239"/>
    </source>
</evidence>
<evidence type="ECO:0000256" key="1">
    <source>
        <dbReference type="ARBA" id="ARBA00022737"/>
    </source>
</evidence>
<sequence>MPTAPKTISQAKAKPSVRTNTGQVAVVPLNKLYAADVKAGMNKIDSWLKTNTKGYVDLNTIKSTLGTLPVIGNAIALVDAIYDVIDISKKPSPAFTDWLNLGLDVIGIIPAPPTMATMRMSLRPTLNLVRQKAKGTISDTILVILSDHLNERIAGELDQFAKNAQPLVNQMLQNCGTKITAISNDFANGIQKVLNGKVYSSAGNLKNAQKQLNKVNLNNLQRNPKATISNAVDGLVNIWKAGVKEQINTVAKGVSAVVPASATQPIQNAITSIRVFGRKAPSYLMTLADPAKAMSIAWLLNVLLKAVQKFKLKGTKTANIKPTQVTEKRRQKPNGELEKANVQAKSKGNPNVTECAVNLRGGKSKPKSTSGTKRNITYALGTECLTHQDAYVSSILSFVLTRKYASNLYQLDHGEFGARWITPFTTRIVPQSEYIEETEERAGYLKHLNGFEFIGADARPIKLPNLKVGESFHNKTEDFYYSVISEKVQMISYQKEEKHLFEKYQDGYRLSAIEYKNGLTLAVRYDHHFEGRSFISDIVIKEKQKQLIHVAFKVNASGRIEDVWLVENGQLARPLASYNYNEKGDLVEAITENGASYHYQYDHHLLTRYTDLTGRGMNLEYDGIEPTSKAYHEWADDGSSETTLQWDENIRLTYVTDAYGAETWYYYDIEGYTYRIIYPDGLEEWFFRDDFGRVTKHVDTDAAVTIYDYDEHGNIVSITQPDGSLLHYAYDENRQLIGMVDAEGGRWFKEYDAAGNITKETDPLKRETQYSYNGLGLLTSIKDPKGGSKTLSYDDQGNLISYIDCSGKETKWTYDKKGRVVAIENALKQKVEYFYSDLTIEQREPVIKGLPLNAFGQLEKIKHADGTEEHFIHDAEGRLLAHIDPKQNITRYEYDAAGLIASRTDALNHKLKYEWDKLNRLKRLINENGASYQFFYDVASRLVKEIDFDGKETLYNYDETDGNLVSSVEVASMHGQDLRDRIAPKDRIQKFLFDSMGRLEKRTAGYGYVEHDLEQQLVEEFAYDSNGNLIQAKNAESNLQWYYDAIGNVIREHHQDYKTKKTGVWKHSYDEINDRIKTVRPDGQKIDWLTYGSGHVHSLIVNGQDLVSFERDDLHREIVRHYANGISQEQHYDTMGRLTQQNIVNGHEFGYPSNEQVSQTQNNAIQETQQLIQRLYQYDKTGQLTGINDTRRGNINYKYDPVGRLLEASSKLGKETFSFDPASNILDSYHSQKVQSHSQKLDETGYGYNRLVNNVVKEYLDQQYQYDVYGQLVCQKSTKGNLYLEWDACGRLIKSRNAEYTAEYRYDALGRRIQKRSKHHHTGQEQNIIYGWDGNTLAYESNEQITKHYIYEKDSFVPLAQAVYAEEIELHQTPDWADKPYSLQRDPLWKVMKTPKDFKDFWFYHCDHLGTPQEMTDHTGAVIWKAEYKAWGECKAEKAKSNFFEDSEIISNNIRFQGQYFDQETGLHYNRYRYYSPYVGRFISKDPIGLLGGDNVYVYTPNPVSWIDPLGLATGPWGNGSFAAWFDKASVQDIKNNKSAVSQALRGDGGKHEMFPVSMAAKAKELGFTHKELMKMTIDTKSITFVDVPNSKGELKTGKHPCPGVYNSAASSNFHKRLMSDLNTATSKQDAINIINRHNYNHMRLPGEL</sequence>
<reference evidence="6 7" key="1">
    <citation type="submission" date="2018-12" db="EMBL/GenBank/DDBJ databases">
        <title>Draft Genome Sequences Human Pathogenic Acinetobacter baumannii Strains.</title>
        <authorList>
            <person name="Madhi M."/>
            <person name="Ronco T."/>
            <person name="Olsen R.H."/>
            <person name="Hassani A."/>
        </authorList>
    </citation>
    <scope>NUCLEOTIDE SEQUENCE [LARGE SCALE GENOMIC DNA]</scope>
    <source>
        <strain evidence="6 7">AB3</strain>
    </source>
</reference>
<dbReference type="InterPro" id="IPR022385">
    <property type="entry name" value="Rhs_assc_core"/>
</dbReference>
<dbReference type="InterPro" id="IPR001826">
    <property type="entry name" value="RHS"/>
</dbReference>
<evidence type="ECO:0000259" key="3">
    <source>
        <dbReference type="Pfam" id="PF03527"/>
    </source>
</evidence>
<dbReference type="CDD" id="cd20743">
    <property type="entry name" value="FIX_RhsA-like"/>
    <property type="match status" value="1"/>
</dbReference>
<evidence type="ECO:0000259" key="5">
    <source>
        <dbReference type="Pfam" id="PF25023"/>
    </source>
</evidence>
<dbReference type="NCBIfam" id="TIGR01643">
    <property type="entry name" value="YD_repeat_2x"/>
    <property type="match status" value="6"/>
</dbReference>
<dbReference type="RefSeq" id="WP_001141689.1">
    <property type="nucleotide sequence ID" value="NZ_RXLU01000097.1"/>
</dbReference>
<gene>
    <name evidence="6" type="ORF">EJ062_15010</name>
</gene>
<comment type="caution">
    <text evidence="6">The sequence shown here is derived from an EMBL/GenBank/DDBJ whole genome shotgun (WGS) entry which is preliminary data.</text>
</comment>
<dbReference type="InterPro" id="IPR006530">
    <property type="entry name" value="YD"/>
</dbReference>
<feature type="domain" description="RHS protein conserved region" evidence="3">
    <location>
        <begin position="1403"/>
        <end position="1434"/>
    </location>
</feature>
<dbReference type="PANTHER" id="PTHR32305">
    <property type="match status" value="1"/>
</dbReference>
<dbReference type="Pfam" id="PF05593">
    <property type="entry name" value="RHS_repeat"/>
    <property type="match status" value="1"/>
</dbReference>
<accession>A0AAQ0WLG1</accession>
<dbReference type="InterPro" id="IPR031325">
    <property type="entry name" value="RHS_repeat"/>
</dbReference>